<organism evidence="2 3">
    <name type="scientific">Macrophomina phaseolina</name>
    <dbReference type="NCBI Taxonomy" id="35725"/>
    <lineage>
        <taxon>Eukaryota</taxon>
        <taxon>Fungi</taxon>
        <taxon>Dikarya</taxon>
        <taxon>Ascomycota</taxon>
        <taxon>Pezizomycotina</taxon>
        <taxon>Dothideomycetes</taxon>
        <taxon>Dothideomycetes incertae sedis</taxon>
        <taxon>Botryosphaeriales</taxon>
        <taxon>Botryosphaeriaceae</taxon>
        <taxon>Macrophomina</taxon>
    </lineage>
</organism>
<accession>A0ABQ8GTY2</accession>
<feature type="compositionally biased region" description="Basic and acidic residues" evidence="1">
    <location>
        <begin position="438"/>
        <end position="459"/>
    </location>
</feature>
<feature type="region of interest" description="Disordered" evidence="1">
    <location>
        <begin position="99"/>
        <end position="237"/>
    </location>
</feature>
<feature type="compositionally biased region" description="Basic residues" evidence="1">
    <location>
        <begin position="354"/>
        <end position="363"/>
    </location>
</feature>
<proteinExistence type="predicted"/>
<reference evidence="2 3" key="1">
    <citation type="journal article" date="2021" name="Nat. Commun.">
        <title>Genetic determinants of endophytism in the Arabidopsis root mycobiome.</title>
        <authorList>
            <person name="Mesny F."/>
            <person name="Miyauchi S."/>
            <person name="Thiergart T."/>
            <person name="Pickel B."/>
            <person name="Atanasova L."/>
            <person name="Karlsson M."/>
            <person name="Huettel B."/>
            <person name="Barry K.W."/>
            <person name="Haridas S."/>
            <person name="Chen C."/>
            <person name="Bauer D."/>
            <person name="Andreopoulos W."/>
            <person name="Pangilinan J."/>
            <person name="LaButti K."/>
            <person name="Riley R."/>
            <person name="Lipzen A."/>
            <person name="Clum A."/>
            <person name="Drula E."/>
            <person name="Henrissat B."/>
            <person name="Kohler A."/>
            <person name="Grigoriev I.V."/>
            <person name="Martin F.M."/>
            <person name="Hacquard S."/>
        </authorList>
    </citation>
    <scope>NUCLEOTIDE SEQUENCE [LARGE SCALE GENOMIC DNA]</scope>
    <source>
        <strain evidence="2 3">MPI-SDFR-AT-0080</strain>
    </source>
</reference>
<feature type="compositionally biased region" description="Low complexity" evidence="1">
    <location>
        <begin position="119"/>
        <end position="135"/>
    </location>
</feature>
<feature type="compositionally biased region" description="Polar residues" evidence="1">
    <location>
        <begin position="212"/>
        <end position="225"/>
    </location>
</feature>
<feature type="region of interest" description="Disordered" evidence="1">
    <location>
        <begin position="426"/>
        <end position="514"/>
    </location>
</feature>
<evidence type="ECO:0000313" key="2">
    <source>
        <dbReference type="EMBL" id="KAH7063674.1"/>
    </source>
</evidence>
<name>A0ABQ8GTY2_9PEZI</name>
<feature type="region of interest" description="Disordered" evidence="1">
    <location>
        <begin position="259"/>
        <end position="411"/>
    </location>
</feature>
<sequence length="636" mass="68785">MMILFQSLVQSRSRLVVGRARWVFRHGCTAMHYQIDFPLPIYPKQLNSPLRSRRVSSTQPGLRTFPSHPSISASAPKILPRSPLVVIAGFFNDAQTESADALPLSSPGPQAVPSPLPSAPATRAASAALPLPAKPKYQDQDDDDEFDDKFDDEFDDERDDRTCMPVPQHPPPPQQQQQQQQLALEPGQLARPEHHDDAIPPATSPRPRHSVIITNQADQPYASVSSEHDGRGCVAPVPEAREAAADVAPNTPLLRAQQFARACVSASASETAATATATATATAMSTPRRARVSPSYMLRLEQRHACASENKRRQKGQAPTTADLECEPSPGAQQQRQQPGRNGKSSKSSGRCASRIRSRRRRMASVPGQTELMRLRTTGAAATSPKKATSNVVEPGNDAQGTQSKDRLLLTPLRVRAAVSAYPLRVRQKSGSGSPTWRESEKGHGSKDIPSRLQDKGRVVMDILEAAQGSSLSRKRRATEDEEVEPESPSKRSRHREVSLSPGNPFSDLRLPTTSTPARRMNLFAASTSSDGVFQLTRLPRVGTPGTPERRLQNRLCAPTPTCISAVGSLPEFPVGYYFGALEGAIEGLAPFLGVGGRGRQAARASTKESVVKRSVPGVFENAGEDGGEHRGSVEK</sequence>
<evidence type="ECO:0000256" key="1">
    <source>
        <dbReference type="SAM" id="MobiDB-lite"/>
    </source>
</evidence>
<feature type="region of interest" description="Disordered" evidence="1">
    <location>
        <begin position="615"/>
        <end position="636"/>
    </location>
</feature>
<comment type="caution">
    <text evidence="2">The sequence shown here is derived from an EMBL/GenBank/DDBJ whole genome shotgun (WGS) entry which is preliminary data.</text>
</comment>
<evidence type="ECO:0000313" key="3">
    <source>
        <dbReference type="Proteomes" id="UP000774617"/>
    </source>
</evidence>
<feature type="compositionally biased region" description="Basic and acidic residues" evidence="1">
    <location>
        <begin position="300"/>
        <end position="311"/>
    </location>
</feature>
<protein>
    <submittedName>
        <fullName evidence="2">Uncharacterized protein</fullName>
    </submittedName>
</protein>
<feature type="compositionally biased region" description="Basic and acidic residues" evidence="1">
    <location>
        <begin position="627"/>
        <end position="636"/>
    </location>
</feature>
<feature type="compositionally biased region" description="Low complexity" evidence="1">
    <location>
        <begin position="333"/>
        <end position="353"/>
    </location>
</feature>
<keyword evidence="3" id="KW-1185">Reference proteome</keyword>
<dbReference type="Proteomes" id="UP000774617">
    <property type="component" value="Unassembled WGS sequence"/>
</dbReference>
<feature type="compositionally biased region" description="Low complexity" evidence="1">
    <location>
        <begin position="265"/>
        <end position="286"/>
    </location>
</feature>
<feature type="compositionally biased region" description="Acidic residues" evidence="1">
    <location>
        <begin position="140"/>
        <end position="158"/>
    </location>
</feature>
<dbReference type="EMBL" id="JAGTJR010000002">
    <property type="protein sequence ID" value="KAH7063674.1"/>
    <property type="molecule type" value="Genomic_DNA"/>
</dbReference>
<gene>
    <name evidence="2" type="ORF">B0J12DRAFT_177524</name>
</gene>